<protein>
    <submittedName>
        <fullName evidence="2">Cytochrome bd biosynthesis protein</fullName>
    </submittedName>
</protein>
<dbReference type="EMBL" id="CP012808">
    <property type="protein sequence ID" value="ALH96036.1"/>
    <property type="molecule type" value="Genomic_DNA"/>
</dbReference>
<dbReference type="InterPro" id="IPR011846">
    <property type="entry name" value="Cyd_oper_YbgE"/>
</dbReference>
<evidence type="ECO:0000256" key="1">
    <source>
        <dbReference type="SAM" id="Phobius"/>
    </source>
</evidence>
<evidence type="ECO:0000313" key="3">
    <source>
        <dbReference type="Proteomes" id="UP000064939"/>
    </source>
</evidence>
<reference evidence="2 3" key="1">
    <citation type="journal article" date="2015" name="Int. J. Syst. Evol. Microbiol.">
        <title>Acinetobacter equi sp. nov. isolated from horse faeces.</title>
        <authorList>
            <person name="Poppel M.T."/>
            <person name="Skiebe E."/>
            <person name="Laue M."/>
            <person name="Bergmann H."/>
            <person name="Ebersberger I."/>
            <person name="Garn T."/>
            <person name="Fruth A."/>
            <person name="Baumgardt S."/>
            <person name="Busse H.J."/>
            <person name="Wilharm G."/>
        </authorList>
    </citation>
    <scope>NUCLEOTIDE SEQUENCE [LARGE SCALE GENOMIC DNA]</scope>
    <source>
        <strain evidence="2 3">114</strain>
    </source>
</reference>
<sequence>MTDITINSNSEEKKPNKYGMFISCLLAFPLAAVLLVHPSAMLNSNGEYSHSAMMLIMIGISGGFIHGVGFQPRFWLWKWLFSPWIAWPLMIWGYYTWFIA</sequence>
<feature type="transmembrane region" description="Helical" evidence="1">
    <location>
        <begin position="48"/>
        <end position="68"/>
    </location>
</feature>
<dbReference type="AlphaFoldDB" id="A0A0N9WF60"/>
<organism evidence="2 3">
    <name type="scientific">Acinetobacter equi</name>
    <dbReference type="NCBI Taxonomy" id="1324350"/>
    <lineage>
        <taxon>Bacteria</taxon>
        <taxon>Pseudomonadati</taxon>
        <taxon>Pseudomonadota</taxon>
        <taxon>Gammaproteobacteria</taxon>
        <taxon>Moraxellales</taxon>
        <taxon>Moraxellaceae</taxon>
        <taxon>Acinetobacter</taxon>
    </lineage>
</organism>
<keyword evidence="1" id="KW-1133">Transmembrane helix</keyword>
<keyword evidence="1" id="KW-0472">Membrane</keyword>
<proteinExistence type="predicted"/>
<dbReference type="RefSeq" id="WP_054581924.1">
    <property type="nucleotide sequence ID" value="NZ_CP012808.1"/>
</dbReference>
<dbReference type="OrthoDB" id="5298003at2"/>
<dbReference type="STRING" id="1324350.AOY20_11120"/>
<dbReference type="Pfam" id="PF09600">
    <property type="entry name" value="Cyd_oper_YbgE"/>
    <property type="match status" value="1"/>
</dbReference>
<keyword evidence="1" id="KW-0812">Transmembrane</keyword>
<name>A0A0N9WF60_9GAMM</name>
<feature type="transmembrane region" description="Helical" evidence="1">
    <location>
        <begin position="18"/>
        <end position="36"/>
    </location>
</feature>
<keyword evidence="3" id="KW-1185">Reference proteome</keyword>
<dbReference type="Proteomes" id="UP000064939">
    <property type="component" value="Chromosome"/>
</dbReference>
<dbReference type="KEGG" id="aei:AOY20_11120"/>
<gene>
    <name evidence="2" type="ORF">AOY20_11120</name>
</gene>
<feature type="transmembrane region" description="Helical" evidence="1">
    <location>
        <begin position="75"/>
        <end position="95"/>
    </location>
</feature>
<evidence type="ECO:0000313" key="2">
    <source>
        <dbReference type="EMBL" id="ALH96036.1"/>
    </source>
</evidence>
<accession>A0A0N9WF60</accession>